<sequence length="56" mass="5931">MIASGAAYTIPLSRLGLKESSLKGQELFNALPLKINGDINYTVPGSDAALIKIKID</sequence>
<evidence type="ECO:0000313" key="1">
    <source>
        <dbReference type="EMBL" id="TDQ11607.1"/>
    </source>
</evidence>
<dbReference type="Proteomes" id="UP000295620">
    <property type="component" value="Unassembled WGS sequence"/>
</dbReference>
<evidence type="ECO:0000313" key="2">
    <source>
        <dbReference type="Proteomes" id="UP000295620"/>
    </source>
</evidence>
<protein>
    <submittedName>
        <fullName evidence="1">Uncharacterized protein</fullName>
    </submittedName>
</protein>
<organism evidence="1 2">
    <name type="scientific">Pedobacter metabolipauper</name>
    <dbReference type="NCBI Taxonomy" id="425513"/>
    <lineage>
        <taxon>Bacteria</taxon>
        <taxon>Pseudomonadati</taxon>
        <taxon>Bacteroidota</taxon>
        <taxon>Sphingobacteriia</taxon>
        <taxon>Sphingobacteriales</taxon>
        <taxon>Sphingobacteriaceae</taxon>
        <taxon>Pedobacter</taxon>
    </lineage>
</organism>
<comment type="caution">
    <text evidence="1">The sequence shown here is derived from an EMBL/GenBank/DDBJ whole genome shotgun (WGS) entry which is preliminary data.</text>
</comment>
<dbReference type="AlphaFoldDB" id="A0A4R6SZT2"/>
<keyword evidence="2" id="KW-1185">Reference proteome</keyword>
<gene>
    <name evidence="1" type="ORF">ATK78_0730</name>
</gene>
<proteinExistence type="predicted"/>
<reference evidence="1 2" key="1">
    <citation type="submission" date="2019-03" db="EMBL/GenBank/DDBJ databases">
        <title>Genomic Encyclopedia of Archaeal and Bacterial Type Strains, Phase II (KMG-II): from individual species to whole genera.</title>
        <authorList>
            <person name="Goeker M."/>
        </authorList>
    </citation>
    <scope>NUCLEOTIDE SEQUENCE [LARGE SCALE GENOMIC DNA]</scope>
    <source>
        <strain evidence="1 2">DSM 19035</strain>
    </source>
</reference>
<dbReference type="EMBL" id="SNYC01000003">
    <property type="protein sequence ID" value="TDQ11607.1"/>
    <property type="molecule type" value="Genomic_DNA"/>
</dbReference>
<dbReference type="RefSeq" id="WP_166664811.1">
    <property type="nucleotide sequence ID" value="NZ_SNYC01000003.1"/>
</dbReference>
<accession>A0A4R6SZT2</accession>
<name>A0A4R6SZT2_9SPHI</name>